<gene>
    <name evidence="2" type="ORF">QE152_g30265</name>
</gene>
<dbReference type="AlphaFoldDB" id="A0AAW1JEW7"/>
<feature type="region of interest" description="Disordered" evidence="1">
    <location>
        <begin position="100"/>
        <end position="120"/>
    </location>
</feature>
<name>A0AAW1JEW7_POPJA</name>
<protein>
    <submittedName>
        <fullName evidence="2">Uncharacterized protein</fullName>
    </submittedName>
</protein>
<comment type="caution">
    <text evidence="2">The sequence shown here is derived from an EMBL/GenBank/DDBJ whole genome shotgun (WGS) entry which is preliminary data.</text>
</comment>
<sequence>MGCYTASSLVREAGEKSTEKKGGILISLTFFVEQNGWCSKAIRTNACVFIVNRLINRGIKRDREMVSGRSILYTHTSTGNTPCRSSSRDIHIVEEEEVEEEEREGFSFYSPEAPVPEIYT</sequence>
<accession>A0AAW1JEW7</accession>
<proteinExistence type="predicted"/>
<keyword evidence="3" id="KW-1185">Reference proteome</keyword>
<evidence type="ECO:0000313" key="2">
    <source>
        <dbReference type="EMBL" id="KAK9701942.1"/>
    </source>
</evidence>
<evidence type="ECO:0000256" key="1">
    <source>
        <dbReference type="SAM" id="MobiDB-lite"/>
    </source>
</evidence>
<reference evidence="2 3" key="1">
    <citation type="journal article" date="2024" name="BMC Genomics">
        <title>De novo assembly and annotation of Popillia japonica's genome with initial clues to its potential as an invasive pest.</title>
        <authorList>
            <person name="Cucini C."/>
            <person name="Boschi S."/>
            <person name="Funari R."/>
            <person name="Cardaioli E."/>
            <person name="Iannotti N."/>
            <person name="Marturano G."/>
            <person name="Paoli F."/>
            <person name="Bruttini M."/>
            <person name="Carapelli A."/>
            <person name="Frati F."/>
            <person name="Nardi F."/>
        </authorList>
    </citation>
    <scope>NUCLEOTIDE SEQUENCE [LARGE SCALE GENOMIC DNA]</scope>
    <source>
        <strain evidence="2">DMR45628</strain>
    </source>
</reference>
<dbReference type="EMBL" id="JASPKY010000404">
    <property type="protein sequence ID" value="KAK9701942.1"/>
    <property type="molecule type" value="Genomic_DNA"/>
</dbReference>
<organism evidence="2 3">
    <name type="scientific">Popillia japonica</name>
    <name type="common">Japanese beetle</name>
    <dbReference type="NCBI Taxonomy" id="7064"/>
    <lineage>
        <taxon>Eukaryota</taxon>
        <taxon>Metazoa</taxon>
        <taxon>Ecdysozoa</taxon>
        <taxon>Arthropoda</taxon>
        <taxon>Hexapoda</taxon>
        <taxon>Insecta</taxon>
        <taxon>Pterygota</taxon>
        <taxon>Neoptera</taxon>
        <taxon>Endopterygota</taxon>
        <taxon>Coleoptera</taxon>
        <taxon>Polyphaga</taxon>
        <taxon>Scarabaeiformia</taxon>
        <taxon>Scarabaeidae</taxon>
        <taxon>Rutelinae</taxon>
        <taxon>Popillia</taxon>
    </lineage>
</organism>
<evidence type="ECO:0000313" key="3">
    <source>
        <dbReference type="Proteomes" id="UP001458880"/>
    </source>
</evidence>
<dbReference type="Proteomes" id="UP001458880">
    <property type="component" value="Unassembled WGS sequence"/>
</dbReference>